<dbReference type="SUPFAM" id="SSF88713">
    <property type="entry name" value="Glycoside hydrolase/deacetylase"/>
    <property type="match status" value="1"/>
</dbReference>
<dbReference type="InterPro" id="IPR002509">
    <property type="entry name" value="NODB_dom"/>
</dbReference>
<dbReference type="OrthoDB" id="407355at2759"/>
<dbReference type="PANTHER" id="PTHR10587:SF133">
    <property type="entry name" value="CHITIN DEACETYLASE 1-RELATED"/>
    <property type="match status" value="1"/>
</dbReference>
<dbReference type="PANTHER" id="PTHR10587">
    <property type="entry name" value="GLYCOSYL TRANSFERASE-RELATED"/>
    <property type="match status" value="1"/>
</dbReference>
<comment type="caution">
    <text evidence="5">The sequence shown here is derived from an EMBL/GenBank/DDBJ whole genome shotgun (WGS) entry which is preliminary data.</text>
</comment>
<dbReference type="Proteomes" id="UP000738325">
    <property type="component" value="Unassembled WGS sequence"/>
</dbReference>
<dbReference type="GO" id="GO:0005975">
    <property type="term" value="P:carbohydrate metabolic process"/>
    <property type="evidence" value="ECO:0007669"/>
    <property type="project" value="InterPro"/>
</dbReference>
<sequence>MAGASAPQVRPATLYPPPGSVPPTNSSEVQHWLKELDLSGAPDICLNQGNPPQCDSIVDPNSCHWSCHNCAADDVVACPDLNIWGLSFDDGPTNITPDLLEFLQEHQVRASFFLIGGNVVLRPDIVYEMLTQGHHIASHTWSHKALTTLTNEEIVAEVKWTEKAIEDTIGYRVKYLRPPYGDIDDRVRFVLKKMGYIVVDWGGDTFDVQDWRISGGQVTPSQVIINFEAALDTHVESHSYSRGGFISLEHDVTVDTFAVAKELIPYGLSKKIDIQPIAKCLHDAHPYQTTLSAEHMPVKSNNSSVNRVTHRPTIITTTTTSTATPIKSLATVQAHKSKNSTQERAESDRMAAKIARSASAISSAGAADYDPVTWLGAALGSLLTMAMVWM</sequence>
<dbReference type="GO" id="GO:0004099">
    <property type="term" value="F:chitin deacetylase activity"/>
    <property type="evidence" value="ECO:0007669"/>
    <property type="project" value="UniProtKB-ARBA"/>
</dbReference>
<evidence type="ECO:0000256" key="3">
    <source>
        <dbReference type="SAM" id="MobiDB-lite"/>
    </source>
</evidence>
<accession>A0A9P6RLJ1</accession>
<dbReference type="GO" id="GO:0009272">
    <property type="term" value="P:fungal-type cell wall biogenesis"/>
    <property type="evidence" value="ECO:0007669"/>
    <property type="project" value="UniProtKB-ARBA"/>
</dbReference>
<evidence type="ECO:0000256" key="2">
    <source>
        <dbReference type="ARBA" id="ARBA00022801"/>
    </source>
</evidence>
<gene>
    <name evidence="5" type="primary">CDA2_7</name>
    <name evidence="5" type="ORF">BGZ99_004648</name>
</gene>
<dbReference type="PROSITE" id="PS51677">
    <property type="entry name" value="NODB"/>
    <property type="match status" value="1"/>
</dbReference>
<evidence type="ECO:0000313" key="6">
    <source>
        <dbReference type="Proteomes" id="UP000738325"/>
    </source>
</evidence>
<dbReference type="GO" id="GO:0046872">
    <property type="term" value="F:metal ion binding"/>
    <property type="evidence" value="ECO:0007669"/>
    <property type="project" value="UniProtKB-KW"/>
</dbReference>
<evidence type="ECO:0000313" key="5">
    <source>
        <dbReference type="EMBL" id="KAG0320225.1"/>
    </source>
</evidence>
<keyword evidence="1" id="KW-0479">Metal-binding</keyword>
<protein>
    <submittedName>
        <fullName evidence="5">Chitin deacetylase</fullName>
    </submittedName>
</protein>
<dbReference type="InterPro" id="IPR050248">
    <property type="entry name" value="Polysacc_deacetylase_ArnD"/>
</dbReference>
<organism evidence="5 6">
    <name type="scientific">Dissophora globulifera</name>
    <dbReference type="NCBI Taxonomy" id="979702"/>
    <lineage>
        <taxon>Eukaryota</taxon>
        <taxon>Fungi</taxon>
        <taxon>Fungi incertae sedis</taxon>
        <taxon>Mucoromycota</taxon>
        <taxon>Mortierellomycotina</taxon>
        <taxon>Mortierellomycetes</taxon>
        <taxon>Mortierellales</taxon>
        <taxon>Mortierellaceae</taxon>
        <taxon>Dissophora</taxon>
    </lineage>
</organism>
<dbReference type="AlphaFoldDB" id="A0A9P6RLJ1"/>
<evidence type="ECO:0000256" key="1">
    <source>
        <dbReference type="ARBA" id="ARBA00022723"/>
    </source>
</evidence>
<feature type="region of interest" description="Disordered" evidence="3">
    <location>
        <begin position="1"/>
        <end position="26"/>
    </location>
</feature>
<dbReference type="EMBL" id="JAAAIP010000292">
    <property type="protein sequence ID" value="KAG0320225.1"/>
    <property type="molecule type" value="Genomic_DNA"/>
</dbReference>
<dbReference type="InterPro" id="IPR011330">
    <property type="entry name" value="Glyco_hydro/deAcase_b/a-brl"/>
</dbReference>
<reference evidence="5" key="1">
    <citation type="journal article" date="2020" name="Fungal Divers.">
        <title>Resolving the Mortierellaceae phylogeny through synthesis of multi-gene phylogenetics and phylogenomics.</title>
        <authorList>
            <person name="Vandepol N."/>
            <person name="Liber J."/>
            <person name="Desiro A."/>
            <person name="Na H."/>
            <person name="Kennedy M."/>
            <person name="Barry K."/>
            <person name="Grigoriev I.V."/>
            <person name="Miller A.N."/>
            <person name="O'Donnell K."/>
            <person name="Stajich J.E."/>
            <person name="Bonito G."/>
        </authorList>
    </citation>
    <scope>NUCLEOTIDE SEQUENCE</scope>
    <source>
        <strain evidence="5">REB-010B</strain>
    </source>
</reference>
<dbReference type="GO" id="GO:0016020">
    <property type="term" value="C:membrane"/>
    <property type="evidence" value="ECO:0007669"/>
    <property type="project" value="TreeGrafter"/>
</dbReference>
<keyword evidence="6" id="KW-1185">Reference proteome</keyword>
<name>A0A9P6RLJ1_9FUNG</name>
<evidence type="ECO:0000259" key="4">
    <source>
        <dbReference type="PROSITE" id="PS51677"/>
    </source>
</evidence>
<dbReference type="Pfam" id="PF01522">
    <property type="entry name" value="Polysacc_deac_1"/>
    <property type="match status" value="1"/>
</dbReference>
<keyword evidence="2" id="KW-0378">Hydrolase</keyword>
<proteinExistence type="predicted"/>
<feature type="domain" description="NodB homology" evidence="4">
    <location>
        <begin position="82"/>
        <end position="275"/>
    </location>
</feature>
<dbReference type="Gene3D" id="3.20.20.370">
    <property type="entry name" value="Glycoside hydrolase/deacetylase"/>
    <property type="match status" value="1"/>
</dbReference>